<dbReference type="NCBIfam" id="NF041414">
    <property type="entry name" value="ArsI_CadI_VOC"/>
    <property type="match status" value="1"/>
</dbReference>
<dbReference type="InterPro" id="IPR004360">
    <property type="entry name" value="Glyas_Fos-R_dOase_dom"/>
</dbReference>
<name>A0AA86T6J4_9BACT</name>
<evidence type="ECO:0000313" key="2">
    <source>
        <dbReference type="EMBL" id="CAI4033105.1"/>
    </source>
</evidence>
<dbReference type="InterPro" id="IPR049789">
    <property type="entry name" value="ArsI/CadI-like"/>
</dbReference>
<dbReference type="PANTHER" id="PTHR41294">
    <property type="entry name" value="CADMIUM-INDUCED PROTEIN CADI"/>
    <property type="match status" value="1"/>
</dbReference>
<protein>
    <submittedName>
        <fullName evidence="2">VOC family protein</fullName>
    </submittedName>
</protein>
<dbReference type="Proteomes" id="UP001179121">
    <property type="component" value="Chromosome"/>
</dbReference>
<dbReference type="InterPro" id="IPR029068">
    <property type="entry name" value="Glyas_Bleomycin-R_OHBP_Dase"/>
</dbReference>
<evidence type="ECO:0000259" key="1">
    <source>
        <dbReference type="PROSITE" id="PS51819"/>
    </source>
</evidence>
<dbReference type="InterPro" id="IPR037523">
    <property type="entry name" value="VOC_core"/>
</dbReference>
<dbReference type="AlphaFoldDB" id="A0AA86T6J4"/>
<dbReference type="InterPro" id="IPR052393">
    <property type="entry name" value="Cadmium-induced_rsp"/>
</dbReference>
<dbReference type="PROSITE" id="PS51819">
    <property type="entry name" value="VOC"/>
    <property type="match status" value="1"/>
</dbReference>
<dbReference type="GO" id="GO:0046686">
    <property type="term" value="P:response to cadmium ion"/>
    <property type="evidence" value="ECO:0007669"/>
    <property type="project" value="TreeGrafter"/>
</dbReference>
<dbReference type="KEGG" id="nti:DNFV4_03538"/>
<organism evidence="2 3">
    <name type="scientific">Nitrospira tepida</name>
    <dbReference type="NCBI Taxonomy" id="2973512"/>
    <lineage>
        <taxon>Bacteria</taxon>
        <taxon>Pseudomonadati</taxon>
        <taxon>Nitrospirota</taxon>
        <taxon>Nitrospiria</taxon>
        <taxon>Nitrospirales</taxon>
        <taxon>Nitrospiraceae</taxon>
        <taxon>Nitrospira</taxon>
    </lineage>
</organism>
<dbReference type="PANTHER" id="PTHR41294:SF1">
    <property type="entry name" value="CADMIUM-INDUCED PROTEIN CADI"/>
    <property type="match status" value="1"/>
</dbReference>
<dbReference type="EMBL" id="OX365700">
    <property type="protein sequence ID" value="CAI4033105.1"/>
    <property type="molecule type" value="Genomic_DNA"/>
</dbReference>
<dbReference type="Gene3D" id="3.10.180.10">
    <property type="entry name" value="2,3-Dihydroxybiphenyl 1,2-Dioxygenase, domain 1"/>
    <property type="match status" value="1"/>
</dbReference>
<accession>A0AA86T6J4</accession>
<proteinExistence type="predicted"/>
<dbReference type="SUPFAM" id="SSF54593">
    <property type="entry name" value="Glyoxalase/Bleomycin resistance protein/Dihydroxybiphenyl dioxygenase"/>
    <property type="match status" value="1"/>
</dbReference>
<reference evidence="2" key="1">
    <citation type="submission" date="2022-10" db="EMBL/GenBank/DDBJ databases">
        <authorList>
            <person name="Koch H."/>
        </authorList>
    </citation>
    <scope>NUCLEOTIDE SEQUENCE</scope>
    <source>
        <strain evidence="2">DNF</strain>
    </source>
</reference>
<feature type="domain" description="VOC" evidence="1">
    <location>
        <begin position="1"/>
        <end position="116"/>
    </location>
</feature>
<sequence length="155" mass="16853">MRSHLSLDVRNVPASVSFYQKVFGVAPQKATSDYAKFDLINPALNLSLVSTTGAISSVNHLGIEVETVEEIAAWKAHLQEQGILERVEDNVACCFAKQDKLWFTDPDGNAWEVFTVHEQLQVTGSPKNTGCCVPKHQAAPGTVADVRNEPVTCAS</sequence>
<dbReference type="RefSeq" id="WP_289270033.1">
    <property type="nucleotide sequence ID" value="NZ_OX365700.1"/>
</dbReference>
<dbReference type="Pfam" id="PF00903">
    <property type="entry name" value="Glyoxalase"/>
    <property type="match status" value="1"/>
</dbReference>
<evidence type="ECO:0000313" key="3">
    <source>
        <dbReference type="Proteomes" id="UP001179121"/>
    </source>
</evidence>
<gene>
    <name evidence="2" type="ORF">DNFV4_03538</name>
</gene>
<keyword evidence="3" id="KW-1185">Reference proteome</keyword>